<evidence type="ECO:0000256" key="1">
    <source>
        <dbReference type="ARBA" id="ARBA00022603"/>
    </source>
</evidence>
<evidence type="ECO:0000313" key="6">
    <source>
        <dbReference type="Proteomes" id="UP000001304"/>
    </source>
</evidence>
<dbReference type="InterPro" id="IPR029063">
    <property type="entry name" value="SAM-dependent_MTases_sf"/>
</dbReference>
<evidence type="ECO:0000256" key="3">
    <source>
        <dbReference type="ARBA" id="ARBA00022691"/>
    </source>
</evidence>
<gene>
    <name evidence="5" type="ordered locus">Igag_0232</name>
</gene>
<keyword evidence="6" id="KW-1185">Reference proteome</keyword>
<dbReference type="STRING" id="583356.Igag_0232"/>
<dbReference type="Proteomes" id="UP000001304">
    <property type="component" value="Chromosome"/>
</dbReference>
<dbReference type="GO" id="GO:0032259">
    <property type="term" value="P:methylation"/>
    <property type="evidence" value="ECO:0007669"/>
    <property type="project" value="UniProtKB-KW"/>
</dbReference>
<dbReference type="InterPro" id="IPR026170">
    <property type="entry name" value="FAM173A/B"/>
</dbReference>
<sequence length="190" mass="21935">MELVPWIPTPHAIIEYLVNSINIDRDDTVLDMGCGDGRVILSFARLGANGICIEIDKTLCNIVEISSQLLNVKDKIRVICRDFFTVSLSDLEPAPTIIYLYLYRSILEEIAKKLEKELSIGTIIVTLDFPISSWSPFFVKHIVDENGFDRFLWFYVIGISNPMARRFVFTEDEHINLIQTRLAKRKLYLY</sequence>
<evidence type="ECO:0000256" key="2">
    <source>
        <dbReference type="ARBA" id="ARBA00022679"/>
    </source>
</evidence>
<evidence type="ECO:0000313" key="5">
    <source>
        <dbReference type="EMBL" id="ADM27081.1"/>
    </source>
</evidence>
<name>E0SQD1_IGNAA</name>
<dbReference type="InterPro" id="IPR001737">
    <property type="entry name" value="KsgA/Erm"/>
</dbReference>
<dbReference type="PANTHER" id="PTHR13610">
    <property type="entry name" value="METHYLTRANSFERASE DOMAIN-CONTAINING PROTEIN"/>
    <property type="match status" value="1"/>
</dbReference>
<dbReference type="EMBL" id="CP002098">
    <property type="protein sequence ID" value="ADM27081.1"/>
    <property type="molecule type" value="Genomic_DNA"/>
</dbReference>
<dbReference type="Gene3D" id="3.40.50.150">
    <property type="entry name" value="Vaccinia Virus protein VP39"/>
    <property type="match status" value="1"/>
</dbReference>
<proteinExistence type="predicted"/>
<dbReference type="HOGENOM" id="CLU_068443_2_1_2"/>
<keyword evidence="4" id="KW-0694">RNA-binding</keyword>
<dbReference type="BioCyc" id="IAGG583356:GHAH-244-MONOMER"/>
<keyword evidence="1 5" id="KW-0489">Methyltransferase</keyword>
<dbReference type="CDD" id="cd02440">
    <property type="entry name" value="AdoMet_MTases"/>
    <property type="match status" value="1"/>
</dbReference>
<dbReference type="PANTHER" id="PTHR13610:SF11">
    <property type="entry name" value="METHYLTRANSFERASE DOMAIN-CONTAINING PROTEIN"/>
    <property type="match status" value="1"/>
</dbReference>
<dbReference type="Pfam" id="PF00398">
    <property type="entry name" value="RrnaAD"/>
    <property type="match status" value="1"/>
</dbReference>
<organism evidence="5 6">
    <name type="scientific">Ignisphaera aggregans (strain DSM 17230 / JCM 13409 / AQ1.S1)</name>
    <dbReference type="NCBI Taxonomy" id="583356"/>
    <lineage>
        <taxon>Archaea</taxon>
        <taxon>Thermoproteota</taxon>
        <taxon>Thermoprotei</taxon>
        <taxon>Desulfurococcales</taxon>
        <taxon>Desulfurococcaceae</taxon>
        <taxon>Ignisphaera</taxon>
    </lineage>
</organism>
<reference evidence="5 6" key="1">
    <citation type="journal article" date="2010" name="Stand. Genomic Sci.">
        <title>Complete genome sequence of Ignisphaera aggregans type strain (AQ1.S1).</title>
        <authorList>
            <person name="Goker M."/>
            <person name="Held B."/>
            <person name="Lapidus A."/>
            <person name="Nolan M."/>
            <person name="Spring S."/>
            <person name="Yasawong M."/>
            <person name="Lucas S."/>
            <person name="Glavina Del Rio T."/>
            <person name="Tice H."/>
            <person name="Cheng J.F."/>
            <person name="Goodwin L."/>
            <person name="Tapia R."/>
            <person name="Pitluck S."/>
            <person name="Liolios K."/>
            <person name="Ivanova N."/>
            <person name="Mavromatis K."/>
            <person name="Mikhailova N."/>
            <person name="Pati A."/>
            <person name="Chen A."/>
            <person name="Palaniappan K."/>
            <person name="Brambilla E."/>
            <person name="Land M."/>
            <person name="Hauser L."/>
            <person name="Chang Y.J."/>
            <person name="Jeffries C.D."/>
            <person name="Brettin T."/>
            <person name="Detter J.C."/>
            <person name="Han C."/>
            <person name="Rohde M."/>
            <person name="Sikorski J."/>
            <person name="Woyke T."/>
            <person name="Bristow J."/>
            <person name="Eisen J.A."/>
            <person name="Markowitz V."/>
            <person name="Hugenholtz P."/>
            <person name="Kyrpides N.C."/>
            <person name="Klenk H.P."/>
        </authorList>
    </citation>
    <scope>NUCLEOTIDE SEQUENCE [LARGE SCALE GENOMIC DNA]</scope>
    <source>
        <strain evidence="6">DSM 17230 / JCM 13409 / AQ1.S1</strain>
    </source>
</reference>
<keyword evidence="3" id="KW-0949">S-adenosyl-L-methionine</keyword>
<dbReference type="KEGG" id="iag:Igag_0232"/>
<dbReference type="GO" id="GO:0016279">
    <property type="term" value="F:protein-lysine N-methyltransferase activity"/>
    <property type="evidence" value="ECO:0007669"/>
    <property type="project" value="InterPro"/>
</dbReference>
<accession>E0SQD1</accession>
<dbReference type="AlphaFoldDB" id="E0SQD1"/>
<dbReference type="GO" id="GO:0003723">
    <property type="term" value="F:RNA binding"/>
    <property type="evidence" value="ECO:0007669"/>
    <property type="project" value="UniProtKB-KW"/>
</dbReference>
<keyword evidence="2" id="KW-0808">Transferase</keyword>
<dbReference type="SUPFAM" id="SSF53335">
    <property type="entry name" value="S-adenosyl-L-methionine-dependent methyltransferases"/>
    <property type="match status" value="1"/>
</dbReference>
<protein>
    <submittedName>
        <fullName evidence="5">rRNA methylase family protein</fullName>
    </submittedName>
</protein>
<evidence type="ECO:0000256" key="4">
    <source>
        <dbReference type="ARBA" id="ARBA00022884"/>
    </source>
</evidence>